<name>A0A645EXB2_9ZZZZ</name>
<organism evidence="2">
    <name type="scientific">bioreactor metagenome</name>
    <dbReference type="NCBI Taxonomy" id="1076179"/>
    <lineage>
        <taxon>unclassified sequences</taxon>
        <taxon>metagenomes</taxon>
        <taxon>ecological metagenomes</taxon>
    </lineage>
</organism>
<dbReference type="EMBL" id="VSSQ01051730">
    <property type="protein sequence ID" value="MPN05819.1"/>
    <property type="molecule type" value="Genomic_DNA"/>
</dbReference>
<evidence type="ECO:0000313" key="2">
    <source>
        <dbReference type="EMBL" id="MPN05819.1"/>
    </source>
</evidence>
<comment type="caution">
    <text evidence="2">The sequence shown here is derived from an EMBL/GenBank/DDBJ whole genome shotgun (WGS) entry which is preliminary data.</text>
</comment>
<accession>A0A645EXB2</accession>
<sequence>MLRGHPGVHADLGHKLPQLPVAHSVDGGAVHRLGPLGEDTNFFGDGGGGDAVVPGDHHRADSGGDALRHRRGGFLAGRVHHGNQPQKVQPVFIR</sequence>
<reference evidence="2" key="1">
    <citation type="submission" date="2019-08" db="EMBL/GenBank/DDBJ databases">
        <authorList>
            <person name="Kucharzyk K."/>
            <person name="Murdoch R.W."/>
            <person name="Higgins S."/>
            <person name="Loffler F."/>
        </authorList>
    </citation>
    <scope>NUCLEOTIDE SEQUENCE</scope>
</reference>
<protein>
    <submittedName>
        <fullName evidence="2">Uncharacterized protein</fullName>
    </submittedName>
</protein>
<gene>
    <name evidence="2" type="ORF">SDC9_153073</name>
</gene>
<dbReference type="AlphaFoldDB" id="A0A645EXB2"/>
<proteinExistence type="predicted"/>
<evidence type="ECO:0000256" key="1">
    <source>
        <dbReference type="SAM" id="MobiDB-lite"/>
    </source>
</evidence>
<feature type="region of interest" description="Disordered" evidence="1">
    <location>
        <begin position="41"/>
        <end position="69"/>
    </location>
</feature>